<organism evidence="4 5">
    <name type="scientific">Genlisea aurea</name>
    <dbReference type="NCBI Taxonomy" id="192259"/>
    <lineage>
        <taxon>Eukaryota</taxon>
        <taxon>Viridiplantae</taxon>
        <taxon>Streptophyta</taxon>
        <taxon>Embryophyta</taxon>
        <taxon>Tracheophyta</taxon>
        <taxon>Spermatophyta</taxon>
        <taxon>Magnoliopsida</taxon>
        <taxon>eudicotyledons</taxon>
        <taxon>Gunneridae</taxon>
        <taxon>Pentapetalae</taxon>
        <taxon>asterids</taxon>
        <taxon>lamiids</taxon>
        <taxon>Lamiales</taxon>
        <taxon>Lentibulariaceae</taxon>
        <taxon>Genlisea</taxon>
    </lineage>
</organism>
<dbReference type="PANTHER" id="PTHR13052:SF2">
    <property type="entry name" value="NUCLEAR FACTOR KAPPA-B-BINDING PROTEIN"/>
    <property type="match status" value="1"/>
</dbReference>
<feature type="non-terminal residue" evidence="4">
    <location>
        <position position="190"/>
    </location>
</feature>
<comment type="caution">
    <text evidence="4">The sequence shown here is derived from an EMBL/GenBank/DDBJ whole genome shotgun (WGS) entry which is preliminary data.</text>
</comment>
<dbReference type="Proteomes" id="UP000015453">
    <property type="component" value="Unassembled WGS sequence"/>
</dbReference>
<dbReference type="PANTHER" id="PTHR13052">
    <property type="entry name" value="NFRKB-RELATED"/>
    <property type="match status" value="1"/>
</dbReference>
<comment type="subcellular location">
    <subcellularLocation>
        <location evidence="1">Nucleus</location>
    </subcellularLocation>
</comment>
<sequence length="190" mass="22263">KKGRLQRYDSILRPNISLEWDDKKKGVVSKREQIGLARRQLIPFVEHDTYRHSSLADIVSVPKEIFDLNSLSDVLSYEVWQSHLSDEERNMLLRFLPKHLNHDSILQALLGGDNFHFGNPFMKWCVSSSLCLGKLHPDSVVHEDQSRKALRKSYFTNLHKYHHNMIGKLQLWKEEWADSRNAEGEFVQNI</sequence>
<gene>
    <name evidence="4" type="ORF">M569_09638</name>
</gene>
<dbReference type="InterPro" id="IPR044867">
    <property type="entry name" value="DEUBAD_dom"/>
</dbReference>
<dbReference type="EMBL" id="AUSU01004405">
    <property type="protein sequence ID" value="EPS65141.1"/>
    <property type="molecule type" value="Genomic_DNA"/>
</dbReference>
<proteinExistence type="predicted"/>
<evidence type="ECO:0000313" key="5">
    <source>
        <dbReference type="Proteomes" id="UP000015453"/>
    </source>
</evidence>
<name>S8CKB9_9LAMI</name>
<dbReference type="GO" id="GO:0031011">
    <property type="term" value="C:Ino80 complex"/>
    <property type="evidence" value="ECO:0007669"/>
    <property type="project" value="InterPro"/>
</dbReference>
<keyword evidence="5" id="KW-1185">Reference proteome</keyword>
<evidence type="ECO:0000256" key="2">
    <source>
        <dbReference type="ARBA" id="ARBA00023242"/>
    </source>
</evidence>
<dbReference type="InterPro" id="IPR024867">
    <property type="entry name" value="NFRKB"/>
</dbReference>
<dbReference type="PROSITE" id="PS51916">
    <property type="entry name" value="DEUBAD"/>
    <property type="match status" value="1"/>
</dbReference>
<evidence type="ECO:0000259" key="3">
    <source>
        <dbReference type="PROSITE" id="PS51916"/>
    </source>
</evidence>
<keyword evidence="2" id="KW-0539">Nucleus</keyword>
<evidence type="ECO:0000256" key="1">
    <source>
        <dbReference type="ARBA" id="ARBA00004123"/>
    </source>
</evidence>
<protein>
    <recommendedName>
        <fullName evidence="3">DEUBAD domain-containing protein</fullName>
    </recommendedName>
</protein>
<dbReference type="CDD" id="cd21865">
    <property type="entry name" value="DEUBAD_NFRKB"/>
    <property type="match status" value="1"/>
</dbReference>
<dbReference type="OrthoDB" id="70874at2759"/>
<feature type="domain" description="DEUBAD" evidence="3">
    <location>
        <begin position="62"/>
        <end position="175"/>
    </location>
</feature>
<reference evidence="4 5" key="1">
    <citation type="journal article" date="2013" name="BMC Genomics">
        <title>The miniature genome of a carnivorous plant Genlisea aurea contains a low number of genes and short non-coding sequences.</title>
        <authorList>
            <person name="Leushkin E.V."/>
            <person name="Sutormin R.A."/>
            <person name="Nabieva E.R."/>
            <person name="Penin A.A."/>
            <person name="Kondrashov A.S."/>
            <person name="Logacheva M.D."/>
        </authorList>
    </citation>
    <scope>NUCLEOTIDE SEQUENCE [LARGE SCALE GENOMIC DNA]</scope>
</reference>
<accession>S8CKB9</accession>
<dbReference type="AlphaFoldDB" id="S8CKB9"/>
<evidence type="ECO:0000313" key="4">
    <source>
        <dbReference type="EMBL" id="EPS65141.1"/>
    </source>
</evidence>
<feature type="non-terminal residue" evidence="4">
    <location>
        <position position="1"/>
    </location>
</feature>